<evidence type="ECO:0000313" key="1">
    <source>
        <dbReference type="EMBL" id="WNZ22714.1"/>
    </source>
</evidence>
<reference evidence="1" key="1">
    <citation type="submission" date="2020-05" db="EMBL/GenBank/DDBJ databases">
        <authorList>
            <person name="Zhu T."/>
            <person name="Keshari N."/>
            <person name="Lu X."/>
        </authorList>
    </citation>
    <scope>NUCLEOTIDE SEQUENCE</scope>
    <source>
        <strain evidence="1">NK1-12</strain>
    </source>
</reference>
<accession>A0AA96WCP3</accession>
<dbReference type="EMBL" id="CP053586">
    <property type="protein sequence ID" value="WNZ22714.1"/>
    <property type="molecule type" value="Genomic_DNA"/>
</dbReference>
<organism evidence="1">
    <name type="scientific">Leptolyngbya sp. NK1-12</name>
    <dbReference type="NCBI Taxonomy" id="2547451"/>
    <lineage>
        <taxon>Bacteria</taxon>
        <taxon>Bacillati</taxon>
        <taxon>Cyanobacteriota</taxon>
        <taxon>Cyanophyceae</taxon>
        <taxon>Leptolyngbyales</taxon>
        <taxon>Leptolyngbyaceae</taxon>
        <taxon>Leptolyngbya group</taxon>
        <taxon>Leptolyngbya</taxon>
    </lineage>
</organism>
<sequence length="83" mass="9575">MSKKTAPKPKPLPSNAELVTVDEAARMLGRGYSRRSIFRRIKSGEWQEGIHWIDDRRQDSDRRIIKINLTAVQELRGTPAAFR</sequence>
<proteinExistence type="predicted"/>
<gene>
    <name evidence="1" type="ORF">HJG54_07495</name>
</gene>
<dbReference type="AlphaFoldDB" id="A0AA96WCP3"/>
<name>A0AA96WCP3_9CYAN</name>
<protein>
    <submittedName>
        <fullName evidence="1">Uncharacterized protein</fullName>
    </submittedName>
</protein>
<dbReference type="RefSeq" id="WP_316434236.1">
    <property type="nucleotide sequence ID" value="NZ_CP053586.1"/>
</dbReference>